<name>A0A921DZZ4_9HYPH</name>
<sequence>MDASWFEPVRAYCERTDAGFWAEPVNALTNAAFLLAAGLAVRRARGDGPVLALAAVVFVVGLGSFLFHTLANRWSMLADVIPIAVFIYGYFALTMIRFFGLGPLVATAVTLAFAAFNLGLTPALDALSGRSVAGLTNGSIDYVPAILALLGVGLALLPRAPGTARSVLVTAGIFLVSLAFRTVDVASCGSLPLGTHFLWHVLNAVVLYRLLVAAAEFEA</sequence>
<feature type="transmembrane region" description="Helical" evidence="1">
    <location>
        <begin position="98"/>
        <end position="120"/>
    </location>
</feature>
<feature type="transmembrane region" description="Helical" evidence="1">
    <location>
        <begin position="74"/>
        <end position="91"/>
    </location>
</feature>
<reference evidence="2" key="2">
    <citation type="submission" date="2021-09" db="EMBL/GenBank/DDBJ databases">
        <authorList>
            <person name="Gilroy R."/>
        </authorList>
    </citation>
    <scope>NUCLEOTIDE SEQUENCE</scope>
    <source>
        <strain evidence="2">316</strain>
    </source>
</reference>
<evidence type="ECO:0000313" key="2">
    <source>
        <dbReference type="EMBL" id="HJE22621.1"/>
    </source>
</evidence>
<proteinExistence type="predicted"/>
<keyword evidence="1" id="KW-0812">Transmembrane</keyword>
<dbReference type="AlphaFoldDB" id="A0A921DZZ4"/>
<keyword evidence="1" id="KW-1133">Transmembrane helix</keyword>
<organism evidence="2 3">
    <name type="scientific">Methylorubrum populi</name>
    <dbReference type="NCBI Taxonomy" id="223967"/>
    <lineage>
        <taxon>Bacteria</taxon>
        <taxon>Pseudomonadati</taxon>
        <taxon>Pseudomonadota</taxon>
        <taxon>Alphaproteobacteria</taxon>
        <taxon>Hyphomicrobiales</taxon>
        <taxon>Methylobacteriaceae</taxon>
        <taxon>Methylorubrum</taxon>
    </lineage>
</organism>
<feature type="transmembrane region" description="Helical" evidence="1">
    <location>
        <begin position="164"/>
        <end position="182"/>
    </location>
</feature>
<evidence type="ECO:0000313" key="3">
    <source>
        <dbReference type="Proteomes" id="UP000742631"/>
    </source>
</evidence>
<feature type="transmembrane region" description="Helical" evidence="1">
    <location>
        <begin position="20"/>
        <end position="41"/>
    </location>
</feature>
<accession>A0A921DZZ4</accession>
<dbReference type="EMBL" id="DYYG01000010">
    <property type="protein sequence ID" value="HJE22621.1"/>
    <property type="molecule type" value="Genomic_DNA"/>
</dbReference>
<reference evidence="2" key="1">
    <citation type="journal article" date="2021" name="PeerJ">
        <title>Extensive microbial diversity within the chicken gut microbiome revealed by metagenomics and culture.</title>
        <authorList>
            <person name="Gilroy R."/>
            <person name="Ravi A."/>
            <person name="Getino M."/>
            <person name="Pursley I."/>
            <person name="Horton D.L."/>
            <person name="Alikhan N.F."/>
            <person name="Baker D."/>
            <person name="Gharbi K."/>
            <person name="Hall N."/>
            <person name="Watson M."/>
            <person name="Adriaenssens E.M."/>
            <person name="Foster-Nyarko E."/>
            <person name="Jarju S."/>
            <person name="Secka A."/>
            <person name="Antonio M."/>
            <person name="Oren A."/>
            <person name="Chaudhuri R.R."/>
            <person name="La Ragione R."/>
            <person name="Hildebrand F."/>
            <person name="Pallen M.J."/>
        </authorList>
    </citation>
    <scope>NUCLEOTIDE SEQUENCE</scope>
    <source>
        <strain evidence="2">316</strain>
    </source>
</reference>
<protein>
    <submittedName>
        <fullName evidence="2">Ceramidase domain-containing protein</fullName>
    </submittedName>
</protein>
<keyword evidence="1" id="KW-0472">Membrane</keyword>
<comment type="caution">
    <text evidence="2">The sequence shown here is derived from an EMBL/GenBank/DDBJ whole genome shotgun (WGS) entry which is preliminary data.</text>
</comment>
<feature type="transmembrane region" description="Helical" evidence="1">
    <location>
        <begin position="140"/>
        <end position="157"/>
    </location>
</feature>
<gene>
    <name evidence="2" type="ORF">K8W01_03020</name>
</gene>
<dbReference type="Proteomes" id="UP000742631">
    <property type="component" value="Unassembled WGS sequence"/>
</dbReference>
<feature type="transmembrane region" description="Helical" evidence="1">
    <location>
        <begin position="48"/>
        <end position="68"/>
    </location>
</feature>
<feature type="transmembrane region" description="Helical" evidence="1">
    <location>
        <begin position="197"/>
        <end position="217"/>
    </location>
</feature>
<evidence type="ECO:0000256" key="1">
    <source>
        <dbReference type="SAM" id="Phobius"/>
    </source>
</evidence>